<dbReference type="Gene3D" id="3.40.640.10">
    <property type="entry name" value="Type I PLP-dependent aspartate aminotransferase-like (Major domain)"/>
    <property type="match status" value="1"/>
</dbReference>
<keyword evidence="3" id="KW-1185">Reference proteome</keyword>
<evidence type="ECO:0000313" key="3">
    <source>
        <dbReference type="Proteomes" id="UP001596113"/>
    </source>
</evidence>
<dbReference type="Gene3D" id="3.90.1150.10">
    <property type="entry name" value="Aspartate Aminotransferase, domain 1"/>
    <property type="match status" value="1"/>
</dbReference>
<comment type="caution">
    <text evidence="2">The sequence shown here is derived from an EMBL/GenBank/DDBJ whole genome shotgun (WGS) entry which is preliminary data.</text>
</comment>
<dbReference type="GO" id="GO:0008483">
    <property type="term" value="F:transaminase activity"/>
    <property type="evidence" value="ECO:0007669"/>
    <property type="project" value="UniProtKB-KW"/>
</dbReference>
<reference evidence="3" key="1">
    <citation type="journal article" date="2019" name="Int. J. Syst. Evol. Microbiol.">
        <title>The Global Catalogue of Microorganisms (GCM) 10K type strain sequencing project: providing services to taxonomists for standard genome sequencing and annotation.</title>
        <authorList>
            <consortium name="The Broad Institute Genomics Platform"/>
            <consortium name="The Broad Institute Genome Sequencing Center for Infectious Disease"/>
            <person name="Wu L."/>
            <person name="Ma J."/>
        </authorList>
    </citation>
    <scope>NUCLEOTIDE SEQUENCE [LARGE SCALE GENOMIC DNA]</scope>
    <source>
        <strain evidence="3">CGMCC 1.18575</strain>
    </source>
</reference>
<sequence>MKALIDKNRFIGLEDCTWLYSGAEVPPHKGCLEAVTEYFNARAKGPHGRERNAEIEQACKLNLASLLNGVPSDIALLSNSSEVISMIAHSLDFDEGDNVVINDLEFPSGVLPMVLQKQIGLEVRVVRHTKWRITVDDIMSQVDERTRMVLTSHVSYLTGARLDYRALYERLKHTPTLLFLDATQSLGAIPVDMNNADFVVCSSYKWLLSTHGMGVLAVNPSRVADFKPRSVGWRSVSDMFGPNRFESFTFHEDARRFELGYPSYPTVYAANFSTGLLLEHGIDRIEKHILELGGKVIERLQACGYEVMTPTEPDQRAGNISVVFEDGEAIANHLCEHNVYVWGGDGRFRVSVHLFNDEEDIDKLFDALEIYWNRNQSIVVD</sequence>
<dbReference type="SUPFAM" id="SSF53383">
    <property type="entry name" value="PLP-dependent transferases"/>
    <property type="match status" value="1"/>
</dbReference>
<feature type="domain" description="Aminotransferase class V" evidence="1">
    <location>
        <begin position="44"/>
        <end position="364"/>
    </location>
</feature>
<dbReference type="Pfam" id="PF00266">
    <property type="entry name" value="Aminotran_5"/>
    <property type="match status" value="1"/>
</dbReference>
<dbReference type="EMBL" id="JBHSMI010000067">
    <property type="protein sequence ID" value="MFC5407588.1"/>
    <property type="molecule type" value="Genomic_DNA"/>
</dbReference>
<dbReference type="InterPro" id="IPR015421">
    <property type="entry name" value="PyrdxlP-dep_Trfase_major"/>
</dbReference>
<dbReference type="PANTHER" id="PTHR43586">
    <property type="entry name" value="CYSTEINE DESULFURASE"/>
    <property type="match status" value="1"/>
</dbReference>
<dbReference type="RefSeq" id="WP_378140384.1">
    <property type="nucleotide sequence ID" value="NZ_JBHSMI010000067.1"/>
</dbReference>
<accession>A0ABW0I4N1</accession>
<name>A0ABW0I4N1_9BACL</name>
<keyword evidence="2" id="KW-0808">Transferase</keyword>
<evidence type="ECO:0000259" key="1">
    <source>
        <dbReference type="Pfam" id="PF00266"/>
    </source>
</evidence>
<evidence type="ECO:0000313" key="2">
    <source>
        <dbReference type="EMBL" id="MFC5407588.1"/>
    </source>
</evidence>
<dbReference type="PANTHER" id="PTHR43586:SF15">
    <property type="entry name" value="BLR3095 PROTEIN"/>
    <property type="match status" value="1"/>
</dbReference>
<dbReference type="InterPro" id="IPR000192">
    <property type="entry name" value="Aminotrans_V_dom"/>
</dbReference>
<organism evidence="2 3">
    <name type="scientific">Cohnella soli</name>
    <dbReference type="NCBI Taxonomy" id="425005"/>
    <lineage>
        <taxon>Bacteria</taxon>
        <taxon>Bacillati</taxon>
        <taxon>Bacillota</taxon>
        <taxon>Bacilli</taxon>
        <taxon>Bacillales</taxon>
        <taxon>Paenibacillaceae</taxon>
        <taxon>Cohnella</taxon>
    </lineage>
</organism>
<proteinExistence type="predicted"/>
<keyword evidence="2" id="KW-0032">Aminotransferase</keyword>
<protein>
    <submittedName>
        <fullName evidence="2">Aminotransferase class V-fold PLP-dependent enzyme</fullName>
    </submittedName>
</protein>
<gene>
    <name evidence="2" type="ORF">ACFPOF_33060</name>
</gene>
<dbReference type="Proteomes" id="UP001596113">
    <property type="component" value="Unassembled WGS sequence"/>
</dbReference>
<dbReference type="InterPro" id="IPR015424">
    <property type="entry name" value="PyrdxlP-dep_Trfase"/>
</dbReference>
<dbReference type="InterPro" id="IPR015422">
    <property type="entry name" value="PyrdxlP-dep_Trfase_small"/>
</dbReference>